<evidence type="ECO:0000313" key="1">
    <source>
        <dbReference type="EMBL" id="HBQ48730.1"/>
    </source>
</evidence>
<accession>A0A356W4Z8</accession>
<sequence length="95" mass="10468">MKKGAESFHQLPRLPPFAAFPPRNLPCHKAALLGVCQECEFKFFNVSSFSIFAAPRNNDRDFSAAGLQEAFADTAKTASLFKIIPSETILSPFAF</sequence>
<proteinExistence type="predicted"/>
<evidence type="ECO:0000313" key="2">
    <source>
        <dbReference type="Proteomes" id="UP000263957"/>
    </source>
</evidence>
<dbReference type="EMBL" id="DOGS01000152">
    <property type="protein sequence ID" value="HBQ48730.1"/>
    <property type="molecule type" value="Genomic_DNA"/>
</dbReference>
<gene>
    <name evidence="1" type="ORF">DD728_07565</name>
</gene>
<dbReference type="AlphaFoldDB" id="A0A356W4Z8"/>
<dbReference type="Proteomes" id="UP000263957">
    <property type="component" value="Unassembled WGS sequence"/>
</dbReference>
<name>A0A356W4Z8_9PROT</name>
<comment type="caution">
    <text evidence="1">The sequence shown here is derived from an EMBL/GenBank/DDBJ whole genome shotgun (WGS) entry which is preliminary data.</text>
</comment>
<feature type="non-terminal residue" evidence="1">
    <location>
        <position position="95"/>
    </location>
</feature>
<protein>
    <submittedName>
        <fullName evidence="1">Uncharacterized protein</fullName>
    </submittedName>
</protein>
<organism evidence="1 2">
    <name type="scientific">Hyphomonas atlantica</name>
    <dbReference type="NCBI Taxonomy" id="1280948"/>
    <lineage>
        <taxon>Bacteria</taxon>
        <taxon>Pseudomonadati</taxon>
        <taxon>Pseudomonadota</taxon>
        <taxon>Alphaproteobacteria</taxon>
        <taxon>Hyphomonadales</taxon>
        <taxon>Hyphomonadaceae</taxon>
        <taxon>Hyphomonas</taxon>
    </lineage>
</organism>
<reference evidence="1 2" key="1">
    <citation type="journal article" date="2018" name="Nat. Biotechnol.">
        <title>A standardized bacterial taxonomy based on genome phylogeny substantially revises the tree of life.</title>
        <authorList>
            <person name="Parks D.H."/>
            <person name="Chuvochina M."/>
            <person name="Waite D.W."/>
            <person name="Rinke C."/>
            <person name="Skarshewski A."/>
            <person name="Chaumeil P.A."/>
            <person name="Hugenholtz P."/>
        </authorList>
    </citation>
    <scope>NUCLEOTIDE SEQUENCE [LARGE SCALE GENOMIC DNA]</scope>
    <source>
        <strain evidence="1">UBA10378</strain>
    </source>
</reference>